<evidence type="ECO:0008006" key="4">
    <source>
        <dbReference type="Google" id="ProtNLM"/>
    </source>
</evidence>
<comment type="caution">
    <text evidence="2">The sequence shown here is derived from an EMBL/GenBank/DDBJ whole genome shotgun (WGS) entry which is preliminary data.</text>
</comment>
<dbReference type="EMBL" id="JAMXIB010000008">
    <property type="protein sequence ID" value="MCO5725407.1"/>
    <property type="molecule type" value="Genomic_DNA"/>
</dbReference>
<gene>
    <name evidence="2" type="ORF">NG653_11100</name>
</gene>
<accession>A0ABT1B0H7</accession>
<evidence type="ECO:0000313" key="2">
    <source>
        <dbReference type="EMBL" id="MCO5725407.1"/>
    </source>
</evidence>
<sequence length="157" mass="17992">MKTVLISMSVLILGILSGRAQSNVEEIDFIQSIFGAEKKQITSMFINLEGQQADAFWKLYDEYEVKRKLLGKERFELIRRYAEEYSGITAEQTDELMGKAIKLRNANNKLVDTYYKKIRKAAGSIAAAQFHQLESYIQAEIRTELFESIPIIGELDD</sequence>
<keyword evidence="1" id="KW-0732">Signal</keyword>
<proteinExistence type="predicted"/>
<dbReference type="Proteomes" id="UP001206312">
    <property type="component" value="Unassembled WGS sequence"/>
</dbReference>
<reference evidence="2 3" key="1">
    <citation type="submission" date="2022-06" db="EMBL/GenBank/DDBJ databases">
        <authorList>
            <person name="Xuan X."/>
        </authorList>
    </citation>
    <scope>NUCLEOTIDE SEQUENCE [LARGE SCALE GENOMIC DNA]</scope>
    <source>
        <strain evidence="2 3">2V75</strain>
    </source>
</reference>
<feature type="chain" id="PRO_5045720328" description="Sensor of ECF-type sigma factor" evidence="1">
    <location>
        <begin position="23"/>
        <end position="157"/>
    </location>
</feature>
<evidence type="ECO:0000313" key="3">
    <source>
        <dbReference type="Proteomes" id="UP001206312"/>
    </source>
</evidence>
<name>A0ABT1B0H7_9FLAO</name>
<protein>
    <recommendedName>
        <fullName evidence="4">Sensor of ECF-type sigma factor</fullName>
    </recommendedName>
</protein>
<organism evidence="2 3">
    <name type="scientific">Robiginitalea marina</name>
    <dbReference type="NCBI Taxonomy" id="2954105"/>
    <lineage>
        <taxon>Bacteria</taxon>
        <taxon>Pseudomonadati</taxon>
        <taxon>Bacteroidota</taxon>
        <taxon>Flavobacteriia</taxon>
        <taxon>Flavobacteriales</taxon>
        <taxon>Flavobacteriaceae</taxon>
        <taxon>Robiginitalea</taxon>
    </lineage>
</organism>
<keyword evidence="3" id="KW-1185">Reference proteome</keyword>
<dbReference type="RefSeq" id="WP_252741775.1">
    <property type="nucleotide sequence ID" value="NZ_JAMXIB010000008.1"/>
</dbReference>
<evidence type="ECO:0000256" key="1">
    <source>
        <dbReference type="SAM" id="SignalP"/>
    </source>
</evidence>
<feature type="signal peptide" evidence="1">
    <location>
        <begin position="1"/>
        <end position="22"/>
    </location>
</feature>